<feature type="compositionally biased region" description="Acidic residues" evidence="2">
    <location>
        <begin position="482"/>
        <end position="500"/>
    </location>
</feature>
<protein>
    <recommendedName>
        <fullName evidence="5">PDZ domain-containing protein</fullName>
    </recommendedName>
</protein>
<feature type="compositionally biased region" description="Low complexity" evidence="2">
    <location>
        <begin position="410"/>
        <end position="436"/>
    </location>
</feature>
<feature type="region of interest" description="Disordered" evidence="2">
    <location>
        <begin position="266"/>
        <end position="754"/>
    </location>
</feature>
<dbReference type="InterPro" id="IPR036249">
    <property type="entry name" value="Thioredoxin-like_sf"/>
</dbReference>
<dbReference type="EMBL" id="JABAHT010000068">
    <property type="protein sequence ID" value="KAF4666682.1"/>
    <property type="molecule type" value="Genomic_DNA"/>
</dbReference>
<evidence type="ECO:0008006" key="5">
    <source>
        <dbReference type="Google" id="ProtNLM"/>
    </source>
</evidence>
<dbReference type="Pfam" id="PF10262">
    <property type="entry name" value="Rdx"/>
    <property type="match status" value="1"/>
</dbReference>
<feature type="region of interest" description="Disordered" evidence="2">
    <location>
        <begin position="1"/>
        <end position="36"/>
    </location>
</feature>
<proteinExistence type="predicted"/>
<organism evidence="3 4">
    <name type="scientific">Perkinsus olseni</name>
    <name type="common">Perkinsus atlanticus</name>
    <dbReference type="NCBI Taxonomy" id="32597"/>
    <lineage>
        <taxon>Eukaryota</taxon>
        <taxon>Sar</taxon>
        <taxon>Alveolata</taxon>
        <taxon>Perkinsozoa</taxon>
        <taxon>Perkinsea</taxon>
        <taxon>Perkinsida</taxon>
        <taxon>Perkinsidae</taxon>
        <taxon>Perkinsus</taxon>
    </lineage>
</organism>
<feature type="region of interest" description="Disordered" evidence="2">
    <location>
        <begin position="831"/>
        <end position="973"/>
    </location>
</feature>
<dbReference type="AlphaFoldDB" id="A0A7J6M560"/>
<keyword evidence="1" id="KW-0676">Redox-active center</keyword>
<dbReference type="InterPro" id="IPR011893">
    <property type="entry name" value="Selenoprotein_Rdx-typ"/>
</dbReference>
<name>A0A7J6M560_PEROL</name>
<comment type="caution">
    <text evidence="3">The sequence shown here is derived from an EMBL/GenBank/DDBJ whole genome shotgun (WGS) entry which is preliminary data.</text>
</comment>
<feature type="compositionally biased region" description="Basic and acidic residues" evidence="2">
    <location>
        <begin position="878"/>
        <end position="890"/>
    </location>
</feature>
<feature type="compositionally biased region" description="Polar residues" evidence="2">
    <location>
        <begin position="458"/>
        <end position="472"/>
    </location>
</feature>
<feature type="compositionally biased region" description="Acidic residues" evidence="2">
    <location>
        <begin position="962"/>
        <end position="973"/>
    </location>
</feature>
<feature type="compositionally biased region" description="Basic and acidic residues" evidence="2">
    <location>
        <begin position="903"/>
        <end position="919"/>
    </location>
</feature>
<feature type="compositionally biased region" description="Gly residues" evidence="2">
    <location>
        <begin position="738"/>
        <end position="748"/>
    </location>
</feature>
<evidence type="ECO:0000313" key="4">
    <source>
        <dbReference type="Proteomes" id="UP000570595"/>
    </source>
</evidence>
<dbReference type="SUPFAM" id="SSF52833">
    <property type="entry name" value="Thioredoxin-like"/>
    <property type="match status" value="1"/>
</dbReference>
<evidence type="ECO:0000256" key="2">
    <source>
        <dbReference type="SAM" id="MobiDB-lite"/>
    </source>
</evidence>
<sequence length="973" mass="103324">MAQDSRPATAVSLPRLAKVSSSSKQEGTAAAALTVSEDDDGPQPVKVLIEYCQRCYRHPWCVNHSEERYFSQFMDIAGRISEAFPEVDEIVAVKDPRIGALEVTVVHGQHQQVVFSKLQSDRWPNVAKILERIRRVARRMMSPDPRNTLLIENEFLTPRHHTVEVSLAAETPVPFALGLEITDRPPFLVTVAQEGKYGAECGVARGDVLHCINGKACDRMDLEGLLVELRKRPMRLYCRRFDRTKRRRRAGGAMSFTRLFGRRPASMRAEKATTDHYQRQRKGMTTIDTIPPRPPPSRRLPKPAYQVKRTDRSGEMMGPRLGPVPHPRSAPDQVRNARSKTMEGQRPSGGRRTQPGSEMLLQGERGGPSRHSVKRIGARAASSSLSQKKDLTDTAGDTEESRIEETRPEALAANGTGLAATGGIVQAEEAAPGPVEGAKEASSIDESTGVPKLPVVTDNGSAGETQHSGQNTAAAAAAVENYYDEDFESDNETWEDEDLPASEQAARATTSSPSVPPVTTKVLEPQLGSNSAPLETQERTEIANADSSVAEAPQESTTVAGHAMATAADMGEPAQSVASSPGPNGGLESLVTGVESIDGDGEEGTPPQEAVVATAANTEEVPERTAGVATEAQVECTEDSSGAEEGTEPHNAGEGPEVDITARDVGQAPASSTGTDHEQGPDAPESVDADVDSRVVLGDDSESTELTAGREADSSANAIATEGIAEAGTPLPETCADGGNGEVAGPGGSETSHAAVDAAEVEGPQAATPALQSEVPEIDDGLEVAGGATQPEAMQPGVEEAPDEVGHDTLSDGAREMISSVVGMVVRQASDRISPTVETAPVVEDPPQAGGSEQAEETKDGYDDDFEEYLPSDEEVPEEPKANAMAREEEVWGGAGDTPRPGNEFESKDQGHDKHRSIDEPNPTSPRKPFRGEHANEAAPLTGVADFPTAEATEERPKASDGESDYDDDFESD</sequence>
<evidence type="ECO:0000313" key="3">
    <source>
        <dbReference type="EMBL" id="KAF4666682.1"/>
    </source>
</evidence>
<feature type="compositionally biased region" description="Acidic residues" evidence="2">
    <location>
        <begin position="862"/>
        <end position="877"/>
    </location>
</feature>
<evidence type="ECO:0000256" key="1">
    <source>
        <dbReference type="ARBA" id="ARBA00023284"/>
    </source>
</evidence>
<gene>
    <name evidence="3" type="ORF">FOZ61_009367</name>
</gene>
<dbReference type="OrthoDB" id="441382at2759"/>
<feature type="compositionally biased region" description="Basic and acidic residues" evidence="2">
    <location>
        <begin position="399"/>
        <end position="408"/>
    </location>
</feature>
<accession>A0A7J6M560</accession>
<feature type="compositionally biased region" description="Low complexity" evidence="2">
    <location>
        <begin position="509"/>
        <end position="522"/>
    </location>
</feature>
<feature type="compositionally biased region" description="Acidic residues" evidence="2">
    <location>
        <begin position="636"/>
        <end position="646"/>
    </location>
</feature>
<dbReference type="Proteomes" id="UP000570595">
    <property type="component" value="Unassembled WGS sequence"/>
</dbReference>
<feature type="compositionally biased region" description="Low complexity" evidence="2">
    <location>
        <begin position="609"/>
        <end position="619"/>
    </location>
</feature>
<dbReference type="Gene3D" id="3.40.30.10">
    <property type="entry name" value="Glutaredoxin"/>
    <property type="match status" value="1"/>
</dbReference>
<feature type="compositionally biased region" description="Basic and acidic residues" evidence="2">
    <location>
        <begin position="268"/>
        <end position="278"/>
    </location>
</feature>
<reference evidence="3 4" key="1">
    <citation type="submission" date="2020-04" db="EMBL/GenBank/DDBJ databases">
        <title>Perkinsus olseni comparative genomics.</title>
        <authorList>
            <person name="Bogema D.R."/>
        </authorList>
    </citation>
    <scope>NUCLEOTIDE SEQUENCE [LARGE SCALE GENOMIC DNA]</scope>
    <source>
        <strain evidence="3">ATCC PRA-179</strain>
    </source>
</reference>